<evidence type="ECO:0000256" key="14">
    <source>
        <dbReference type="ARBA" id="ARBA00023268"/>
    </source>
</evidence>
<evidence type="ECO:0000256" key="1">
    <source>
        <dbReference type="ARBA" id="ARBA00002624"/>
    </source>
</evidence>
<keyword evidence="12" id="KW-0472">Membrane</keyword>
<dbReference type="Gene3D" id="1.10.3810.10">
    <property type="entry name" value="Biosynthetic peptidoglycan transglycosylase-like"/>
    <property type="match status" value="1"/>
</dbReference>
<name>A0A5B8REZ9_9ZZZZ</name>
<evidence type="ECO:0000256" key="3">
    <source>
        <dbReference type="ARBA" id="ARBA00018637"/>
    </source>
</evidence>
<dbReference type="EMBL" id="MN079098">
    <property type="protein sequence ID" value="QEA05277.1"/>
    <property type="molecule type" value="Genomic_DNA"/>
</dbReference>
<feature type="region of interest" description="Disordered" evidence="19">
    <location>
        <begin position="1"/>
        <end position="20"/>
    </location>
</feature>
<dbReference type="InterPro" id="IPR012338">
    <property type="entry name" value="Beta-lactam/transpept-like"/>
</dbReference>
<evidence type="ECO:0000256" key="15">
    <source>
        <dbReference type="ARBA" id="ARBA00023316"/>
    </source>
</evidence>
<dbReference type="Pfam" id="PF00912">
    <property type="entry name" value="Transgly"/>
    <property type="match status" value="1"/>
</dbReference>
<protein>
    <recommendedName>
        <fullName evidence="3">Penicillin-binding protein 1B</fullName>
        <ecNumber evidence="17">2.4.99.28</ecNumber>
    </recommendedName>
    <alternativeName>
        <fullName evidence="16">Murein polymerase</fullName>
    </alternativeName>
</protein>
<gene>
    <name evidence="23" type="primary">mrcB</name>
    <name evidence="23" type="ORF">KBTEX_01597</name>
</gene>
<dbReference type="NCBIfam" id="TIGR02071">
    <property type="entry name" value="PBP_1b"/>
    <property type="match status" value="1"/>
</dbReference>
<dbReference type="SUPFAM" id="SSF56601">
    <property type="entry name" value="beta-lactamase/transpeptidase-like"/>
    <property type="match status" value="1"/>
</dbReference>
<feature type="compositionally biased region" description="Basic residues" evidence="19">
    <location>
        <begin position="1"/>
        <end position="19"/>
    </location>
</feature>
<keyword evidence="7" id="KW-0328">Glycosyltransferase</keyword>
<feature type="domain" description="Glycosyl transferase family 51" evidence="21">
    <location>
        <begin position="170"/>
        <end position="341"/>
    </location>
</feature>
<dbReference type="InterPro" id="IPR028166">
    <property type="entry name" value="UB2H"/>
</dbReference>
<evidence type="ECO:0000256" key="16">
    <source>
        <dbReference type="ARBA" id="ARBA00032454"/>
    </source>
</evidence>
<feature type="domain" description="Bifunctional transglycosylase second" evidence="22">
    <location>
        <begin position="75"/>
        <end position="158"/>
    </location>
</feature>
<dbReference type="GO" id="GO:0004180">
    <property type="term" value="F:carboxypeptidase activity"/>
    <property type="evidence" value="ECO:0007669"/>
    <property type="project" value="UniProtKB-KW"/>
</dbReference>
<keyword evidence="14" id="KW-0511">Multifunctional enzyme</keyword>
<dbReference type="GO" id="GO:0046677">
    <property type="term" value="P:response to antibiotic"/>
    <property type="evidence" value="ECO:0007669"/>
    <property type="project" value="UniProtKB-KW"/>
</dbReference>
<dbReference type="AlphaFoldDB" id="A0A5B8REZ9"/>
<evidence type="ECO:0000259" key="22">
    <source>
        <dbReference type="Pfam" id="PF14814"/>
    </source>
</evidence>
<evidence type="ECO:0000256" key="10">
    <source>
        <dbReference type="ARBA" id="ARBA00022960"/>
    </source>
</evidence>
<keyword evidence="10" id="KW-0133">Cell shape</keyword>
<proteinExistence type="predicted"/>
<comment type="catalytic activity">
    <reaction evidence="18">
        <text>[GlcNAc-(1-&gt;4)-Mur2Ac(oyl-L-Ala-gamma-D-Glu-L-Lys-D-Ala-D-Ala)](n)-di-trans,octa-cis-undecaprenyl diphosphate + beta-D-GlcNAc-(1-&gt;4)-Mur2Ac(oyl-L-Ala-gamma-D-Glu-L-Lys-D-Ala-D-Ala)-di-trans,octa-cis-undecaprenyl diphosphate = [GlcNAc-(1-&gt;4)-Mur2Ac(oyl-L-Ala-gamma-D-Glu-L-Lys-D-Ala-D-Ala)](n+1)-di-trans,octa-cis-undecaprenyl diphosphate + di-trans,octa-cis-undecaprenyl diphosphate + H(+)</text>
        <dbReference type="Rhea" id="RHEA:23708"/>
        <dbReference type="Rhea" id="RHEA-COMP:9602"/>
        <dbReference type="Rhea" id="RHEA-COMP:9603"/>
        <dbReference type="ChEBI" id="CHEBI:15378"/>
        <dbReference type="ChEBI" id="CHEBI:58405"/>
        <dbReference type="ChEBI" id="CHEBI:60033"/>
        <dbReference type="ChEBI" id="CHEBI:78435"/>
        <dbReference type="EC" id="2.4.99.28"/>
    </reaction>
</comment>
<dbReference type="EC" id="2.4.99.28" evidence="17"/>
<evidence type="ECO:0000256" key="6">
    <source>
        <dbReference type="ARBA" id="ARBA00022670"/>
    </source>
</evidence>
<dbReference type="InterPro" id="IPR011813">
    <property type="entry name" value="PBP_1b"/>
</dbReference>
<dbReference type="PIRSF" id="PIRSF002799">
    <property type="entry name" value="PBP_1b"/>
    <property type="match status" value="1"/>
</dbReference>
<keyword evidence="13" id="KW-0046">Antibiotic resistance</keyword>
<keyword evidence="6" id="KW-0645">Protease</keyword>
<evidence type="ECO:0000256" key="13">
    <source>
        <dbReference type="ARBA" id="ARBA00023251"/>
    </source>
</evidence>
<dbReference type="Pfam" id="PF00905">
    <property type="entry name" value="Transpeptidase"/>
    <property type="match status" value="1"/>
</dbReference>
<evidence type="ECO:0000256" key="19">
    <source>
        <dbReference type="SAM" id="MobiDB-lite"/>
    </source>
</evidence>
<dbReference type="InterPro" id="IPR001460">
    <property type="entry name" value="PCN-bd_Tpept"/>
</dbReference>
<keyword evidence="4" id="KW-1003">Cell membrane</keyword>
<dbReference type="InterPro" id="IPR050396">
    <property type="entry name" value="Glycosyltr_51/Transpeptidase"/>
</dbReference>
<evidence type="ECO:0000256" key="11">
    <source>
        <dbReference type="ARBA" id="ARBA00022984"/>
    </source>
</evidence>
<keyword evidence="11" id="KW-0573">Peptidoglycan synthesis</keyword>
<evidence type="ECO:0000256" key="4">
    <source>
        <dbReference type="ARBA" id="ARBA00022475"/>
    </source>
</evidence>
<evidence type="ECO:0000256" key="12">
    <source>
        <dbReference type="ARBA" id="ARBA00023136"/>
    </source>
</evidence>
<comment type="function">
    <text evidence="1">Cell wall formation. Synthesis of cross-linked peptidoglycan from the lipid intermediates. The enzyme has a penicillin-insensitive transglycosylase N-terminal domain (formation of linear glycan strands) and a penicillin-sensitive transpeptidase C-terminal domain (cross-linking of the peptide subunits).</text>
</comment>
<evidence type="ECO:0000256" key="2">
    <source>
        <dbReference type="ARBA" id="ARBA00004236"/>
    </source>
</evidence>
<evidence type="ECO:0000256" key="18">
    <source>
        <dbReference type="ARBA" id="ARBA00049902"/>
    </source>
</evidence>
<dbReference type="InterPro" id="IPR023346">
    <property type="entry name" value="Lysozyme-like_dom_sf"/>
</dbReference>
<keyword evidence="15" id="KW-0961">Cell wall biogenesis/degradation</keyword>
<reference evidence="23" key="1">
    <citation type="submission" date="2019-06" db="EMBL/GenBank/DDBJ databases">
        <authorList>
            <person name="Murdoch R.W."/>
            <person name="Fathepure B."/>
        </authorList>
    </citation>
    <scope>NUCLEOTIDE SEQUENCE</scope>
</reference>
<dbReference type="GO" id="GO:0005886">
    <property type="term" value="C:plasma membrane"/>
    <property type="evidence" value="ECO:0007669"/>
    <property type="project" value="UniProtKB-SubCell"/>
</dbReference>
<keyword evidence="5" id="KW-0121">Carboxypeptidase</keyword>
<keyword evidence="9" id="KW-0378">Hydrolase</keyword>
<dbReference type="InterPro" id="IPR036950">
    <property type="entry name" value="PBP_transglycosylase"/>
</dbReference>
<dbReference type="PANTHER" id="PTHR32282">
    <property type="entry name" value="BINDING PROTEIN TRANSPEPTIDASE, PUTATIVE-RELATED"/>
    <property type="match status" value="1"/>
</dbReference>
<dbReference type="InterPro" id="IPR001264">
    <property type="entry name" value="Glyco_trans_51"/>
</dbReference>
<evidence type="ECO:0000256" key="8">
    <source>
        <dbReference type="ARBA" id="ARBA00022679"/>
    </source>
</evidence>
<dbReference type="SUPFAM" id="SSF53955">
    <property type="entry name" value="Lysozyme-like"/>
    <property type="match status" value="1"/>
</dbReference>
<evidence type="ECO:0000259" key="20">
    <source>
        <dbReference type="Pfam" id="PF00905"/>
    </source>
</evidence>
<dbReference type="GO" id="GO:0008658">
    <property type="term" value="F:penicillin binding"/>
    <property type="evidence" value="ECO:0007669"/>
    <property type="project" value="InterPro"/>
</dbReference>
<dbReference type="Gene3D" id="3.30.2060.10">
    <property type="entry name" value="Penicillin-binding protein 1b domain"/>
    <property type="match status" value="1"/>
</dbReference>
<keyword evidence="8" id="KW-0808">Transferase</keyword>
<feature type="domain" description="Penicillin-binding protein transpeptidase" evidence="20">
    <location>
        <begin position="430"/>
        <end position="670"/>
    </location>
</feature>
<accession>A0A5B8REZ9</accession>
<dbReference type="Gene3D" id="3.40.710.10">
    <property type="entry name" value="DD-peptidase/beta-lactamase superfamily"/>
    <property type="match status" value="1"/>
</dbReference>
<evidence type="ECO:0000256" key="9">
    <source>
        <dbReference type="ARBA" id="ARBA00022801"/>
    </source>
</evidence>
<evidence type="ECO:0000256" key="7">
    <source>
        <dbReference type="ARBA" id="ARBA00022676"/>
    </source>
</evidence>
<sequence>MAARKGSKGGRRGGRRRQQRGPVARFLRRGLLLALVLAVVAGAGWTWWLNQRVVAEFENRQWALPADVYARPLELYKGLTLDTDAFARELAAADYQRVRDPKAPGSYSRNGATFEIHRRAFRFPDGRTGERRIRVTVDNGRVARLRGADGKALDLFRLDPARIGSVHPGQHADREPMALSDMPRSLVAALIAVEDRRFTEHFGVSPLAILRAAVANIRAGEIVQGGSTLTQQLVKNLFLSNERTLWRKANEAVMAVLLEWHYDKRTILETYLNEVYLGQDGDRAIHGFGLASRFYFGKPLERTDLAEQALLVAMVKGPSWYDPRRHPERARKRRDLVLDVMAEGGFADADAVARARKQPLGVHESPPEARTAYPAFMDLVRRDLSRDYRREDLNNDGLRIFTTMAPSVQHAAEQAVVRRTGNWKDDTQAAAVVVGVDTGEVEALVGGRDPRFPGFNRALDAARPIGSLVKPAVYLTALERPGQYGLGSVIHDRPVTVQGADGQTWTPRNYDRERHGDVPLWAALAHSYNVPTVRLGLDLGLRAVADTLSRLGGSLPDTVYPSMLLGTVSYTPLEVAGIYETIATGGYHTPLRAVRTVMTRDGEVLSRYSLTVERTVERVPMYLLRNAMQRVVREGTGRGVQRWLGTSPGVAGKTGTTDDLRDSWFAGFSADRLGVVWVGRDDNGQTGLTGATGALTVWGELFAALPYKPLNPRMPDGVEPAWIDPDTGRLANADCPDAVQLPYARGAEPDERAECARRGNVVERAGAWLRGLVD</sequence>
<evidence type="ECO:0000256" key="5">
    <source>
        <dbReference type="ARBA" id="ARBA00022645"/>
    </source>
</evidence>
<comment type="subcellular location">
    <subcellularLocation>
        <location evidence="2">Cell membrane</location>
    </subcellularLocation>
</comment>
<dbReference type="PANTHER" id="PTHR32282:SF11">
    <property type="entry name" value="PENICILLIN-BINDING PROTEIN 1B"/>
    <property type="match status" value="1"/>
</dbReference>
<dbReference type="GO" id="GO:0071555">
    <property type="term" value="P:cell wall organization"/>
    <property type="evidence" value="ECO:0007669"/>
    <property type="project" value="UniProtKB-KW"/>
</dbReference>
<dbReference type="Pfam" id="PF14814">
    <property type="entry name" value="UB2H"/>
    <property type="match status" value="1"/>
</dbReference>
<organism evidence="23">
    <name type="scientific">uncultured organism</name>
    <dbReference type="NCBI Taxonomy" id="155900"/>
    <lineage>
        <taxon>unclassified sequences</taxon>
        <taxon>environmental samples</taxon>
    </lineage>
</organism>
<evidence type="ECO:0000256" key="17">
    <source>
        <dbReference type="ARBA" id="ARBA00044770"/>
    </source>
</evidence>
<evidence type="ECO:0000259" key="21">
    <source>
        <dbReference type="Pfam" id="PF00912"/>
    </source>
</evidence>
<dbReference type="GO" id="GO:0008955">
    <property type="term" value="F:peptidoglycan glycosyltransferase activity"/>
    <property type="evidence" value="ECO:0007669"/>
    <property type="project" value="UniProtKB-EC"/>
</dbReference>
<evidence type="ECO:0000313" key="23">
    <source>
        <dbReference type="EMBL" id="QEA05277.1"/>
    </source>
</evidence>
<dbReference type="GO" id="GO:0006508">
    <property type="term" value="P:proteolysis"/>
    <property type="evidence" value="ECO:0007669"/>
    <property type="project" value="UniProtKB-KW"/>
</dbReference>